<evidence type="ECO:0000313" key="9">
    <source>
        <dbReference type="Proteomes" id="UP000186817"/>
    </source>
</evidence>
<keyword evidence="3 5" id="KW-1133">Transmembrane helix</keyword>
<dbReference type="Pfam" id="PF03151">
    <property type="entry name" value="TPT"/>
    <property type="match status" value="1"/>
</dbReference>
<feature type="transmembrane region" description="Helical" evidence="5">
    <location>
        <begin position="276"/>
        <end position="295"/>
    </location>
</feature>
<name>A0A1Q9DCB8_SYMMI</name>
<evidence type="ECO:0000256" key="3">
    <source>
        <dbReference type="ARBA" id="ARBA00022989"/>
    </source>
</evidence>
<evidence type="ECO:0000256" key="5">
    <source>
        <dbReference type="SAM" id="Phobius"/>
    </source>
</evidence>
<evidence type="ECO:0000259" key="7">
    <source>
        <dbReference type="Pfam" id="PF03151"/>
    </source>
</evidence>
<feature type="transmembrane region" description="Helical" evidence="5">
    <location>
        <begin position="315"/>
        <end position="333"/>
    </location>
</feature>
<dbReference type="EMBL" id="LSRX01000608">
    <property type="protein sequence ID" value="OLP92745.1"/>
    <property type="molecule type" value="Genomic_DNA"/>
</dbReference>
<evidence type="ECO:0000256" key="6">
    <source>
        <dbReference type="SAM" id="SignalP"/>
    </source>
</evidence>
<comment type="caution">
    <text evidence="8">The sequence shown here is derived from an EMBL/GenBank/DDBJ whole genome shotgun (WGS) entry which is preliminary data.</text>
</comment>
<feature type="transmembrane region" description="Helical" evidence="5">
    <location>
        <begin position="345"/>
        <end position="369"/>
    </location>
</feature>
<gene>
    <name evidence="8" type="ORF">AK812_SmicGene25428</name>
</gene>
<evidence type="ECO:0000256" key="2">
    <source>
        <dbReference type="ARBA" id="ARBA00022692"/>
    </source>
</evidence>
<keyword evidence="6" id="KW-0732">Signal</keyword>
<dbReference type="InterPro" id="IPR004853">
    <property type="entry name" value="Sugar_P_trans_dom"/>
</dbReference>
<dbReference type="OMA" id="MIEFSVI"/>
<feature type="chain" id="PRO_5012954796" evidence="6">
    <location>
        <begin position="16"/>
        <end position="426"/>
    </location>
</feature>
<evidence type="ECO:0000313" key="8">
    <source>
        <dbReference type="EMBL" id="OLP92745.1"/>
    </source>
</evidence>
<dbReference type="PANTHER" id="PTHR11132">
    <property type="entry name" value="SOLUTE CARRIER FAMILY 35"/>
    <property type="match status" value="1"/>
</dbReference>
<keyword evidence="4 5" id="KW-0472">Membrane</keyword>
<dbReference type="GO" id="GO:0016020">
    <property type="term" value="C:membrane"/>
    <property type="evidence" value="ECO:0007669"/>
    <property type="project" value="UniProtKB-SubCell"/>
</dbReference>
<feature type="signal peptide" evidence="6">
    <location>
        <begin position="1"/>
        <end position="15"/>
    </location>
</feature>
<feature type="transmembrane region" description="Helical" evidence="5">
    <location>
        <begin position="237"/>
        <end position="264"/>
    </location>
</feature>
<reference evidence="8 9" key="1">
    <citation type="submission" date="2016-02" db="EMBL/GenBank/DDBJ databases">
        <title>Genome analysis of coral dinoflagellate symbionts highlights evolutionary adaptations to a symbiotic lifestyle.</title>
        <authorList>
            <person name="Aranda M."/>
            <person name="Li Y."/>
            <person name="Liew Y.J."/>
            <person name="Baumgarten S."/>
            <person name="Simakov O."/>
            <person name="Wilson M."/>
            <person name="Piel J."/>
            <person name="Ashoor H."/>
            <person name="Bougouffa S."/>
            <person name="Bajic V.B."/>
            <person name="Ryu T."/>
            <person name="Ravasi T."/>
            <person name="Bayer T."/>
            <person name="Micklem G."/>
            <person name="Kim H."/>
            <person name="Bhak J."/>
            <person name="Lajeunesse T.C."/>
            <person name="Voolstra C.R."/>
        </authorList>
    </citation>
    <scope>NUCLEOTIDE SEQUENCE [LARGE SCALE GENOMIC DNA]</scope>
    <source>
        <strain evidence="8 9">CCMP2467</strain>
    </source>
</reference>
<proteinExistence type="predicted"/>
<keyword evidence="9" id="KW-1185">Reference proteome</keyword>
<dbReference type="OrthoDB" id="6418713at2759"/>
<dbReference type="AlphaFoldDB" id="A0A1Q9DCB8"/>
<feature type="transmembrane region" description="Helical" evidence="5">
    <location>
        <begin position="389"/>
        <end position="416"/>
    </location>
</feature>
<feature type="transmembrane region" description="Helical" evidence="5">
    <location>
        <begin position="201"/>
        <end position="231"/>
    </location>
</feature>
<comment type="subcellular location">
    <subcellularLocation>
        <location evidence="1">Membrane</location>
        <topology evidence="1">Multi-pass membrane protein</topology>
    </subcellularLocation>
</comment>
<keyword evidence="2 5" id="KW-0812">Transmembrane</keyword>
<protein>
    <submittedName>
        <fullName evidence="8">Putative sugar phosphate/phosphate translocator</fullName>
    </submittedName>
</protein>
<organism evidence="8 9">
    <name type="scientific">Symbiodinium microadriaticum</name>
    <name type="common">Dinoflagellate</name>
    <name type="synonym">Zooxanthella microadriatica</name>
    <dbReference type="NCBI Taxonomy" id="2951"/>
    <lineage>
        <taxon>Eukaryota</taxon>
        <taxon>Sar</taxon>
        <taxon>Alveolata</taxon>
        <taxon>Dinophyceae</taxon>
        <taxon>Suessiales</taxon>
        <taxon>Symbiodiniaceae</taxon>
        <taxon>Symbiodinium</taxon>
    </lineage>
</organism>
<evidence type="ECO:0000256" key="4">
    <source>
        <dbReference type="ARBA" id="ARBA00023136"/>
    </source>
</evidence>
<feature type="domain" description="Sugar phosphate transporter" evidence="7">
    <location>
        <begin position="133"/>
        <end position="418"/>
    </location>
</feature>
<sequence length="426" mass="45112">MTPAIFFLCIGFVAALHNHSERISIALGHDATFIQTGGSAPMVAASNASARFFRPQDPSVNITAAALGSSEKTAVLQEKPTVPLRKLGLMSIAGLVAGYWITVVAREGSSPSKDGPGTGEDRSLWSATPEALPWMVLSMVLSIFNKWIFIPSGADFPYPLTLSCCHMFTTSLVLHSLRLFKPSLFPGMSEGLRSDWQMFRAVALVGGLLAVSVVLSNSAAMLLSVAFINMLKGGNSVFALALGLVIGTTSWSTALQLGWPVLIISIGAAATIHGELYLSHLGLALLVVAILVEQFRLVLFKSMMSESGLKLDPLSALSLFSPVAFLVTAPFALSELRAALHVLDALRGSALILNALTAVTLNVAYSRLLKVASPVTFTVFGTAKDVTTAALSLCIVGGIVTPQQLCGYVATLFGMLQYDRAKRQLA</sequence>
<dbReference type="Proteomes" id="UP000186817">
    <property type="component" value="Unassembled WGS sequence"/>
</dbReference>
<accession>A0A1Q9DCB8</accession>
<evidence type="ECO:0000256" key="1">
    <source>
        <dbReference type="ARBA" id="ARBA00004141"/>
    </source>
</evidence>
<dbReference type="InterPro" id="IPR050186">
    <property type="entry name" value="TPT_transporter"/>
</dbReference>